<dbReference type="SMART" id="SM00066">
    <property type="entry name" value="GAL4"/>
    <property type="match status" value="1"/>
</dbReference>
<dbReference type="CDD" id="cd00067">
    <property type="entry name" value="GAL4"/>
    <property type="match status" value="1"/>
</dbReference>
<evidence type="ECO:0000256" key="1">
    <source>
        <dbReference type="ARBA" id="ARBA00023242"/>
    </source>
</evidence>
<dbReference type="PANTHER" id="PTHR38111:SF9">
    <property type="entry name" value="ZN(2)-C6 FUNGAL-TYPE DOMAIN-CONTAINING PROTEIN"/>
    <property type="match status" value="1"/>
</dbReference>
<feature type="domain" description="Zn(2)-C6 fungal-type" evidence="2">
    <location>
        <begin position="9"/>
        <end position="37"/>
    </location>
</feature>
<evidence type="ECO:0000259" key="2">
    <source>
        <dbReference type="PROSITE" id="PS50048"/>
    </source>
</evidence>
<dbReference type="InterPro" id="IPR053178">
    <property type="entry name" value="Osmoadaptation_assoc"/>
</dbReference>
<name>A0A8H5Z1Z2_9HYPO</name>
<dbReference type="PROSITE" id="PS00463">
    <property type="entry name" value="ZN2_CY6_FUNGAL_1"/>
    <property type="match status" value="1"/>
</dbReference>
<keyword evidence="1" id="KW-0539">Nucleus</keyword>
<sequence length="461" mass="51333">MVGVSRSKACADCKRRRVKCDLTSPRCQRCTKAGIICRGVRNQPTLWVHRTPTQPNVSALSVIQSQQQANWLSLLQRMRCQINSKEAYDVPTFRSQALAIAVSIYFPQGRYTTSEEDHSSTPSSWLKAVCNMEGPSEALDHSLVAFVAIQIRLSGEEGVSYDEAIELYNHALSKVIHVLDCPCIIGNNDESIAAIVILSTCEVIQALAQKKPLNLEPNLWRKHIGPWAAPESFGALLDMTIDIPSVMAEAYAFASSDEADSEKLLRYVDLLTEKFYLLENWRALVHRNIAARNQTPLFWSVPSRASNPADDGYPDKLFPFALIFSSVEAASPWILGTSIMLDILETILLLRRRLGSLEASSSPSESLDGYKEKGLPTQADADHLARMLCQCVEYCYRSENGTFGPQITCNAQATLLGYFAGRGMKRELEWCRGIKYMKGPGTSFGIDLMQFKPPPELKELV</sequence>
<organism evidence="3 4">
    <name type="scientific">Fusarium mundagurra</name>
    <dbReference type="NCBI Taxonomy" id="1567541"/>
    <lineage>
        <taxon>Eukaryota</taxon>
        <taxon>Fungi</taxon>
        <taxon>Dikarya</taxon>
        <taxon>Ascomycota</taxon>
        <taxon>Pezizomycotina</taxon>
        <taxon>Sordariomycetes</taxon>
        <taxon>Hypocreomycetidae</taxon>
        <taxon>Hypocreales</taxon>
        <taxon>Nectriaceae</taxon>
        <taxon>Fusarium</taxon>
        <taxon>Fusarium fujikuroi species complex</taxon>
    </lineage>
</organism>
<dbReference type="OrthoDB" id="5126878at2759"/>
<evidence type="ECO:0000313" key="4">
    <source>
        <dbReference type="Proteomes" id="UP000544331"/>
    </source>
</evidence>
<comment type="caution">
    <text evidence="3">The sequence shown here is derived from an EMBL/GenBank/DDBJ whole genome shotgun (WGS) entry which is preliminary data.</text>
</comment>
<dbReference type="GO" id="GO:0008270">
    <property type="term" value="F:zinc ion binding"/>
    <property type="evidence" value="ECO:0007669"/>
    <property type="project" value="InterPro"/>
</dbReference>
<dbReference type="EMBL" id="JAAOAN010000070">
    <property type="protein sequence ID" value="KAF5723275.1"/>
    <property type="molecule type" value="Genomic_DNA"/>
</dbReference>
<dbReference type="PANTHER" id="PTHR38111">
    <property type="entry name" value="ZN(2)-C6 FUNGAL-TYPE DOMAIN-CONTAINING PROTEIN-RELATED"/>
    <property type="match status" value="1"/>
</dbReference>
<dbReference type="InterPro" id="IPR001138">
    <property type="entry name" value="Zn2Cys6_DnaBD"/>
</dbReference>
<dbReference type="InterPro" id="IPR036864">
    <property type="entry name" value="Zn2-C6_fun-type_DNA-bd_sf"/>
</dbReference>
<evidence type="ECO:0000313" key="3">
    <source>
        <dbReference type="EMBL" id="KAF5723275.1"/>
    </source>
</evidence>
<dbReference type="Gene3D" id="4.10.240.10">
    <property type="entry name" value="Zn(2)-C6 fungal-type DNA-binding domain"/>
    <property type="match status" value="1"/>
</dbReference>
<dbReference type="AlphaFoldDB" id="A0A8H5Z1Z2"/>
<keyword evidence="4" id="KW-1185">Reference proteome</keyword>
<dbReference type="Proteomes" id="UP000544331">
    <property type="component" value="Unassembled WGS sequence"/>
</dbReference>
<protein>
    <recommendedName>
        <fullName evidence="2">Zn(2)-C6 fungal-type domain-containing protein</fullName>
    </recommendedName>
</protein>
<dbReference type="Pfam" id="PF00172">
    <property type="entry name" value="Zn_clus"/>
    <property type="match status" value="1"/>
</dbReference>
<dbReference type="GO" id="GO:0000981">
    <property type="term" value="F:DNA-binding transcription factor activity, RNA polymerase II-specific"/>
    <property type="evidence" value="ECO:0007669"/>
    <property type="project" value="InterPro"/>
</dbReference>
<dbReference type="PROSITE" id="PS50048">
    <property type="entry name" value="ZN2_CY6_FUNGAL_2"/>
    <property type="match status" value="1"/>
</dbReference>
<dbReference type="SUPFAM" id="SSF57701">
    <property type="entry name" value="Zn2/Cys6 DNA-binding domain"/>
    <property type="match status" value="1"/>
</dbReference>
<accession>A0A8H5Z1Z2</accession>
<reference evidence="3 4" key="1">
    <citation type="submission" date="2020-05" db="EMBL/GenBank/DDBJ databases">
        <title>Identification and distribution of gene clusters putatively required for synthesis of sphingolipid metabolism inhibitors in phylogenetically diverse species of the filamentous fungus Fusarium.</title>
        <authorList>
            <person name="Kim H.-S."/>
            <person name="Busman M."/>
            <person name="Brown D.W."/>
            <person name="Divon H."/>
            <person name="Uhlig S."/>
            <person name="Proctor R.H."/>
        </authorList>
    </citation>
    <scope>NUCLEOTIDE SEQUENCE [LARGE SCALE GENOMIC DNA]</scope>
    <source>
        <strain evidence="3 4">NRRL 66235</strain>
    </source>
</reference>
<proteinExistence type="predicted"/>
<gene>
    <name evidence="3" type="ORF">FMUND_2020</name>
</gene>